<feature type="transmembrane region" description="Helical" evidence="2">
    <location>
        <begin position="858"/>
        <end position="878"/>
    </location>
</feature>
<dbReference type="RefSeq" id="XP_012338452.1">
    <property type="nucleotide sequence ID" value="XM_012483029.1"/>
</dbReference>
<keyword evidence="2" id="KW-0472">Membrane</keyword>
<name>A0A0D9QD83_PLAFR</name>
<keyword evidence="2" id="KW-1133">Transmembrane helix</keyword>
<feature type="compositionally biased region" description="Pro residues" evidence="1">
    <location>
        <begin position="595"/>
        <end position="607"/>
    </location>
</feature>
<feature type="compositionally biased region" description="Gly residues" evidence="1">
    <location>
        <begin position="615"/>
        <end position="624"/>
    </location>
</feature>
<accession>A0A0D9QD83</accession>
<feature type="compositionally biased region" description="Pro residues" evidence="1">
    <location>
        <begin position="260"/>
        <end position="271"/>
    </location>
</feature>
<evidence type="ECO:0000313" key="4">
    <source>
        <dbReference type="EMBL" id="KJP84939.1"/>
    </source>
</evidence>
<feature type="compositionally biased region" description="Polar residues" evidence="1">
    <location>
        <begin position="770"/>
        <end position="784"/>
    </location>
</feature>
<organism evidence="4 5">
    <name type="scientific">Plasmodium fragile</name>
    <dbReference type="NCBI Taxonomy" id="5857"/>
    <lineage>
        <taxon>Eukaryota</taxon>
        <taxon>Sar</taxon>
        <taxon>Alveolata</taxon>
        <taxon>Apicomplexa</taxon>
        <taxon>Aconoidasida</taxon>
        <taxon>Haemosporida</taxon>
        <taxon>Plasmodiidae</taxon>
        <taxon>Plasmodium</taxon>
        <taxon>Plasmodium (Plasmodium)</taxon>
    </lineage>
</organism>
<keyword evidence="2" id="KW-0812">Transmembrane</keyword>
<feature type="compositionally biased region" description="Pro residues" evidence="1">
    <location>
        <begin position="237"/>
        <end position="250"/>
    </location>
</feature>
<dbReference type="VEuPathDB" id="PlasmoDB:AK88_05427"/>
<dbReference type="OrthoDB" id="375150at2759"/>
<evidence type="ECO:0000256" key="1">
    <source>
        <dbReference type="SAM" id="MobiDB-lite"/>
    </source>
</evidence>
<feature type="domain" description="Schizont-infected cell agglutination C-terminal" evidence="3">
    <location>
        <begin position="876"/>
        <end position="983"/>
    </location>
</feature>
<dbReference type="GeneID" id="24270741"/>
<dbReference type="Pfam" id="PF12879">
    <property type="entry name" value="SICA_C"/>
    <property type="match status" value="1"/>
</dbReference>
<dbReference type="Proteomes" id="UP000054561">
    <property type="component" value="Unassembled WGS sequence"/>
</dbReference>
<feature type="region of interest" description="Disordered" evidence="1">
    <location>
        <begin position="915"/>
        <end position="940"/>
    </location>
</feature>
<feature type="compositionally biased region" description="Polar residues" evidence="1">
    <location>
        <begin position="727"/>
        <end position="737"/>
    </location>
</feature>
<feature type="compositionally biased region" description="Pro residues" evidence="1">
    <location>
        <begin position="707"/>
        <end position="721"/>
    </location>
</feature>
<evidence type="ECO:0000256" key="2">
    <source>
        <dbReference type="SAM" id="Phobius"/>
    </source>
</evidence>
<feature type="compositionally biased region" description="Polar residues" evidence="1">
    <location>
        <begin position="997"/>
        <end position="1020"/>
    </location>
</feature>
<dbReference type="EMBL" id="KQ001771">
    <property type="protein sequence ID" value="KJP84939.1"/>
    <property type="molecule type" value="Genomic_DNA"/>
</dbReference>
<feature type="region of interest" description="Disordered" evidence="1">
    <location>
        <begin position="213"/>
        <end position="297"/>
    </location>
</feature>
<keyword evidence="5" id="KW-1185">Reference proteome</keyword>
<evidence type="ECO:0000313" key="5">
    <source>
        <dbReference type="Proteomes" id="UP000054561"/>
    </source>
</evidence>
<gene>
    <name evidence="4" type="ORF">AK88_05427</name>
</gene>
<dbReference type="InterPro" id="IPR024288">
    <property type="entry name" value="SICA_C"/>
</dbReference>
<reference evidence="4 5" key="1">
    <citation type="submission" date="2014-03" db="EMBL/GenBank/DDBJ databases">
        <title>The Genome Sequence of Plasmodium fragile nilgiri.</title>
        <authorList>
            <consortium name="The Broad Institute Genomics Platform"/>
            <consortium name="The Broad Institute Genome Sequencing Center for Infectious Disease"/>
            <person name="Neafsey D."/>
            <person name="Duraisingh M."/>
            <person name="Young S.K."/>
            <person name="Zeng Q."/>
            <person name="Gargeya S."/>
            <person name="Abouelleil A."/>
            <person name="Alvarado L."/>
            <person name="Chapman S.B."/>
            <person name="Gainer-Dewar J."/>
            <person name="Goldberg J."/>
            <person name="Griggs A."/>
            <person name="Gujja S."/>
            <person name="Hansen M."/>
            <person name="Howarth C."/>
            <person name="Imamovic A."/>
            <person name="Larimer J."/>
            <person name="Pearson M."/>
            <person name="Poon T.W."/>
            <person name="Priest M."/>
            <person name="Roberts A."/>
            <person name="Saif S."/>
            <person name="Shea T."/>
            <person name="Sykes S."/>
            <person name="Wortman J."/>
            <person name="Nusbaum C."/>
            <person name="Birren B."/>
        </authorList>
    </citation>
    <scope>NUCLEOTIDE SEQUENCE [LARGE SCALE GENOMIC DNA]</scope>
    <source>
        <strain evidence="5">nilgiri</strain>
    </source>
</reference>
<feature type="compositionally biased region" description="Polar residues" evidence="1">
    <location>
        <begin position="646"/>
        <end position="660"/>
    </location>
</feature>
<proteinExistence type="predicted"/>
<feature type="compositionally biased region" description="Basic and acidic residues" evidence="1">
    <location>
        <begin position="671"/>
        <end position="684"/>
    </location>
</feature>
<feature type="compositionally biased region" description="Low complexity" evidence="1">
    <location>
        <begin position="661"/>
        <end position="670"/>
    </location>
</feature>
<feature type="compositionally biased region" description="Polar residues" evidence="1">
    <location>
        <begin position="627"/>
        <end position="638"/>
    </location>
</feature>
<sequence length="1305" mass="143933">MRGMCDAWVDPDTGHALDQANQDLCELTLIALHFKHGIPWKTINGSIEVVDDEEDGVLLYMRCILVNIFMKQIMGMNCLQGPGAQFAFSLADGVLEGFEKKKVGNIACEEKDAGEGGVKGVKAKDRTFWQIMERWFERNMRRVKDGDTGVLGKDCMVQKKARQGGRDEQLGDLTEKVKKQMEEVGHDMGNKVERILPQVKSCTTTECVKSIIDEEQKQDSVPQGPHVKGDGQSGSPPGKPAPAKPGPPPVDNAAGEQPHKPAPAKPAPPAKPVAGKPAEATNTDGAKPGKTKEDDCQGDKVWDWRHRDIYVVQNYTDEHWTKVQKVLKEFIKYLQKNNDNFDSHGANCDNAGWNDFDDVAYYTGQRVADMMRCRLMSGALWFANGGHGGEVNDEELNRLRCEIANVFGHLLRKMYCKDQQNWYRGVEYAWETFQNMGDETLGNGALKGPVTEKRCTMCGYVGNRKNVEAVDLKIAYWLMQEGGISEEIRTLEREMQCNQNWEKYINKHADKEENDINKILTIEGMKEKKRLDQTVLQKAEDVFEKAKKKVDAVIQKKQKEGIPSAGSAVMDSAAGSTTTTRPGSKPQAPASPVLPARPPPPPPPRRPSTPTQGPQGVGSQGAGIGTSPATTTADSHATSPGKATCLGSSGKSTGVSISCASTSDSDLGLTDDVRKLLEAQDTRAHAPRSSNPSSETGDAVVDGGNDDPPPLNPPKPKPNPNPDEAGSTGSCTANSQDGKLCSSAGAIPDGQGARSSGSGNEEEGVGEDPSGTNTIPNPWTSQSDYNKKGCNDNDKSGCDPGLLLNELPGSLSLGEGFVPPTGTDRIPGSKVELPNPSEDNGHFFPDLMDTVLTAITPILFFLTSVAVALLGYSLWKYFAYLGKKRRRIYRTVRDVPSSPLDEEILEHLQRGEAPPPDYGYTMIRDRQPASTSARRRRRPPRVHKRTIIELHLEVLNECEVTEWENVQDAYLQIVVEEFAQDLMRDATGYSSVPDAPITNQDLSGHNVSSTESDGTNASQRNAEHPDPWSCMETIQLERDRCAPNKEDPDPWKCMETIQFATDTSPPTAHDPDPWSCMHTIPLETDTSAPNADDPHPWSCMETMQLAKDPCPPNDWDPWRCMENIQLDAPYSRAPTVPGDATSACIHWIDRNKDILRACTTQPWFLQLTADCKQHAREHMAANGASGEHRKAATMERKKLDAWKEWVSKQHNDMARYKAEQWFQHLLNNVEEQTVSDKGQVPGVDTALAVEQVMGTEDMLRVTDLPRTQALHPQPYMKQPLTAKIWILILALVIEQCEVECRLQQT</sequence>
<protein>
    <submittedName>
        <fullName evidence="4">Latent-transforming growth factor beta-binding protein 4</fullName>
    </submittedName>
</protein>
<feature type="region of interest" description="Disordered" evidence="1">
    <location>
        <begin position="557"/>
        <end position="792"/>
    </location>
</feature>
<evidence type="ECO:0000259" key="3">
    <source>
        <dbReference type="Pfam" id="PF12879"/>
    </source>
</evidence>
<feature type="region of interest" description="Disordered" evidence="1">
    <location>
        <begin position="991"/>
        <end position="1026"/>
    </location>
</feature>